<dbReference type="RefSeq" id="WP_008295975.1">
    <property type="nucleotide sequence ID" value="NZ_CM002299.1"/>
</dbReference>
<sequence length="750" mass="83516">MSIRIALCLLVLLAGSGARGAVFLPEAAIKTGYGPTLEAWSTYWSGACAERVGIEVGYTGHSEIQNMLPRVTDYARGAVPHVLRQCPQADIIHVNVPGRPASPRPVYRFEMHRNTGWAAQNALWYSDLVRNTIAEGYLPADMGYHNGLVRFQDGRFEAIYGKMLRSHLVGTDIERHMQEGTSPPRVSHHTISGHWYEPGSERPNGQCATSRDGYALWGSFTMVINRGHSNVQMLRKFCADAGEKGHSDELYLSTPSPSGFKRLWGIEWVKFTDPLHEQLAAMDLDTADDPQTFARTRKALYKSQKLTLYPAQDNWCMNRRMDAYYTVPSEDRNQAFGGNYAKALGERARQVVNEYCGDALTASVSNYREGDETPWDRMSFQFRPIQASAFGDDKGYLKLLDQHLSERAQAHLDYLNANHLGPACSDAPFCELPGGRYLNAIYNGRGDLVQEMDQLHRAEVNEMLSGQMDQLNMTENPITQLFSGMIEADDGFIVGAANKYMYAYAAWGAQCLKPGAKTRTFVHTTPGIETVNFDGSTDYEPGQTYEAEYTTNPEFFPLLERVGSHYGAPDSTSPLLNKAKRLVLQGLVQMKNNYDCTGPEVARFERNMIALAEDDLSGQSLRVLSAPVVEDSKHVQSTQAASPAQPTDVPVQHAPDEPRQAAPKAAPAKSPTSTLSTAERYAKMNAEIKTLSDAFVAEINGMNANFQADMQNAETDAQRLEMLREFNNEMAQMRTNVERETQAIKDKYKN</sequence>
<feature type="region of interest" description="Disordered" evidence="2">
    <location>
        <begin position="632"/>
        <end position="675"/>
    </location>
</feature>
<keyword evidence="5" id="KW-1185">Reference proteome</keyword>
<dbReference type="AlphaFoldDB" id="A4A495"/>
<accession>A4A495</accession>
<evidence type="ECO:0000256" key="2">
    <source>
        <dbReference type="SAM" id="MobiDB-lite"/>
    </source>
</evidence>
<evidence type="ECO:0000256" key="3">
    <source>
        <dbReference type="SAM" id="SignalP"/>
    </source>
</evidence>
<feature type="compositionally biased region" description="Polar residues" evidence="2">
    <location>
        <begin position="635"/>
        <end position="645"/>
    </location>
</feature>
<feature type="chain" id="PRO_5002665578" evidence="3">
    <location>
        <begin position="21"/>
        <end position="750"/>
    </location>
</feature>
<reference evidence="4 5" key="2">
    <citation type="journal article" date="2009" name="PLoS ONE">
        <title>The photosynthetic apparatus and its regulation in the aerobic gammaproteobacterium Congregibacter litoralis gen. nov., sp. nov.</title>
        <authorList>
            <person name="Spring S."/>
            <person name="Lunsdorf H."/>
            <person name="Fuchs B.M."/>
            <person name="Tindall B.J."/>
        </authorList>
    </citation>
    <scope>NUCLEOTIDE SEQUENCE [LARGE SCALE GENOMIC DNA]</scope>
    <source>
        <strain evidence="4">KT71</strain>
    </source>
</reference>
<keyword evidence="3" id="KW-0732">Signal</keyword>
<comment type="caution">
    <text evidence="4">The sequence shown here is derived from an EMBL/GenBank/DDBJ whole genome shotgun (WGS) entry which is preliminary data.</text>
</comment>
<dbReference type="HOGENOM" id="CLU_370777_0_0_6"/>
<dbReference type="STRING" id="314285.KT71_17651"/>
<dbReference type="OrthoDB" id="7067030at2"/>
<reference evidence="4 5" key="1">
    <citation type="journal article" date="2007" name="Proc. Natl. Acad. Sci. U.S.A.">
        <title>Characterization of a marine gammaproteobacterium capable of aerobic anoxygenic photosynthesis.</title>
        <authorList>
            <person name="Fuchs B.M."/>
            <person name="Spring S."/>
            <person name="Teeling H."/>
            <person name="Quast C."/>
            <person name="Wulf J."/>
            <person name="Schattenhofer M."/>
            <person name="Yan S."/>
            <person name="Ferriera S."/>
            <person name="Johnson J."/>
            <person name="Glockner F.O."/>
            <person name="Amann R."/>
        </authorList>
    </citation>
    <scope>NUCLEOTIDE SEQUENCE [LARGE SCALE GENOMIC DNA]</scope>
    <source>
        <strain evidence="4">KT71</strain>
    </source>
</reference>
<evidence type="ECO:0000256" key="1">
    <source>
        <dbReference type="SAM" id="Coils"/>
    </source>
</evidence>
<organism evidence="4 5">
    <name type="scientific">Congregibacter litoralis KT71</name>
    <dbReference type="NCBI Taxonomy" id="314285"/>
    <lineage>
        <taxon>Bacteria</taxon>
        <taxon>Pseudomonadati</taxon>
        <taxon>Pseudomonadota</taxon>
        <taxon>Gammaproteobacteria</taxon>
        <taxon>Cellvibrionales</taxon>
        <taxon>Halieaceae</taxon>
        <taxon>Congregibacter</taxon>
    </lineage>
</organism>
<name>A4A495_9GAMM</name>
<dbReference type="Proteomes" id="UP000019205">
    <property type="component" value="Chromosome"/>
</dbReference>
<protein>
    <submittedName>
        <fullName evidence="4">Uncharacterized protein</fullName>
    </submittedName>
</protein>
<gene>
    <name evidence="4" type="ORF">KT71_17651</name>
</gene>
<evidence type="ECO:0000313" key="5">
    <source>
        <dbReference type="Proteomes" id="UP000019205"/>
    </source>
</evidence>
<keyword evidence="1" id="KW-0175">Coiled coil</keyword>
<feature type="compositionally biased region" description="Low complexity" evidence="2">
    <location>
        <begin position="661"/>
        <end position="674"/>
    </location>
</feature>
<feature type="coiled-coil region" evidence="1">
    <location>
        <begin position="703"/>
        <end position="743"/>
    </location>
</feature>
<dbReference type="EMBL" id="AAOA02000001">
    <property type="protein sequence ID" value="EAQ99518.1"/>
    <property type="molecule type" value="Genomic_DNA"/>
</dbReference>
<evidence type="ECO:0000313" key="4">
    <source>
        <dbReference type="EMBL" id="EAQ99518.1"/>
    </source>
</evidence>
<proteinExistence type="predicted"/>
<feature type="signal peptide" evidence="3">
    <location>
        <begin position="1"/>
        <end position="20"/>
    </location>
</feature>